<dbReference type="GO" id="GO:0009289">
    <property type="term" value="C:pilus"/>
    <property type="evidence" value="ECO:0007669"/>
    <property type="project" value="InterPro"/>
</dbReference>
<gene>
    <name evidence="5" type="ORF">FHR99_001880</name>
</gene>
<evidence type="ECO:0000313" key="5">
    <source>
        <dbReference type="EMBL" id="MBB3047614.1"/>
    </source>
</evidence>
<dbReference type="Pfam" id="PF00114">
    <property type="entry name" value="Pilin"/>
    <property type="match status" value="1"/>
</dbReference>
<sequence>MYDQKVAKSPSYISPSGFTLVELLSVVAIIGILASIAIPAVGGMSTRSKMSELILAASACKNDIVDIVHVNHGGNSDVSSSLLNGCDIAPTRYVASGSVDANGVITIVGNHSTLGIGTSATSNSIQFTPLVEGAPLNGSTDGGKSINKWRCGPASVNPVDDSYLPGSCRS</sequence>
<feature type="transmembrane region" description="Helical" evidence="4">
    <location>
        <begin position="20"/>
        <end position="41"/>
    </location>
</feature>
<dbReference type="NCBIfam" id="TIGR02532">
    <property type="entry name" value="IV_pilin_GFxxxE"/>
    <property type="match status" value="1"/>
</dbReference>
<dbReference type="PROSITE" id="PS00409">
    <property type="entry name" value="PROKAR_NTER_METHYL"/>
    <property type="match status" value="1"/>
</dbReference>
<evidence type="ECO:0000256" key="4">
    <source>
        <dbReference type="SAM" id="Phobius"/>
    </source>
</evidence>
<proteinExistence type="inferred from homology"/>
<dbReference type="Pfam" id="PF07963">
    <property type="entry name" value="N_methyl"/>
    <property type="match status" value="1"/>
</dbReference>
<comment type="caution">
    <text evidence="5">The sequence shown here is derived from an EMBL/GenBank/DDBJ whole genome shotgun (WGS) entry which is preliminary data.</text>
</comment>
<dbReference type="RefSeq" id="WP_183410384.1">
    <property type="nucleotide sequence ID" value="NZ_JACHWY010000002.1"/>
</dbReference>
<dbReference type="Proteomes" id="UP000537130">
    <property type="component" value="Unassembled WGS sequence"/>
</dbReference>
<keyword evidence="3" id="KW-0281">Fimbrium</keyword>
<keyword evidence="2" id="KW-0488">Methylation</keyword>
<name>A0A7W4Z5L3_9GAMM</name>
<dbReference type="GO" id="GO:0007155">
    <property type="term" value="P:cell adhesion"/>
    <property type="evidence" value="ECO:0007669"/>
    <property type="project" value="InterPro"/>
</dbReference>
<keyword evidence="6" id="KW-1185">Reference proteome</keyword>
<evidence type="ECO:0000256" key="1">
    <source>
        <dbReference type="ARBA" id="ARBA00005233"/>
    </source>
</evidence>
<dbReference type="AlphaFoldDB" id="A0A7W4Z5L3"/>
<evidence type="ECO:0000256" key="3">
    <source>
        <dbReference type="RuleBase" id="RU000389"/>
    </source>
</evidence>
<dbReference type="SUPFAM" id="SSF54523">
    <property type="entry name" value="Pili subunits"/>
    <property type="match status" value="1"/>
</dbReference>
<evidence type="ECO:0000256" key="2">
    <source>
        <dbReference type="ARBA" id="ARBA00022481"/>
    </source>
</evidence>
<dbReference type="Gene3D" id="3.30.700.10">
    <property type="entry name" value="Glycoprotein, Type 4 Pilin"/>
    <property type="match status" value="1"/>
</dbReference>
<keyword evidence="4" id="KW-1133">Transmembrane helix</keyword>
<comment type="similarity">
    <text evidence="1 3">Belongs to the N-Me-Phe pilin family.</text>
</comment>
<keyword evidence="4" id="KW-0812">Transmembrane</keyword>
<accession>A0A7W4Z5L3</accession>
<organism evidence="5 6">
    <name type="scientific">Litorivivens lipolytica</name>
    <dbReference type="NCBI Taxonomy" id="1524264"/>
    <lineage>
        <taxon>Bacteria</taxon>
        <taxon>Pseudomonadati</taxon>
        <taxon>Pseudomonadota</taxon>
        <taxon>Gammaproteobacteria</taxon>
        <taxon>Litorivivens</taxon>
    </lineage>
</organism>
<keyword evidence="4" id="KW-0472">Membrane</keyword>
<dbReference type="InterPro" id="IPR012902">
    <property type="entry name" value="N_methyl_site"/>
</dbReference>
<protein>
    <submittedName>
        <fullName evidence="5">Type IV pilus assembly protein PilA</fullName>
    </submittedName>
</protein>
<reference evidence="5 6" key="1">
    <citation type="submission" date="2020-08" db="EMBL/GenBank/DDBJ databases">
        <title>Genomic Encyclopedia of Type Strains, Phase III (KMG-III): the genomes of soil and plant-associated and newly described type strains.</title>
        <authorList>
            <person name="Whitman W."/>
        </authorList>
    </citation>
    <scope>NUCLEOTIDE SEQUENCE [LARGE SCALE GENOMIC DNA]</scope>
    <source>
        <strain evidence="5 6">CECT 8654</strain>
    </source>
</reference>
<evidence type="ECO:0000313" key="6">
    <source>
        <dbReference type="Proteomes" id="UP000537130"/>
    </source>
</evidence>
<dbReference type="EMBL" id="JACHWY010000002">
    <property type="protein sequence ID" value="MBB3047614.1"/>
    <property type="molecule type" value="Genomic_DNA"/>
</dbReference>
<dbReference type="InterPro" id="IPR045584">
    <property type="entry name" value="Pilin-like"/>
</dbReference>
<dbReference type="InterPro" id="IPR001082">
    <property type="entry name" value="Pilin"/>
</dbReference>